<dbReference type="InterPro" id="IPR006035">
    <property type="entry name" value="Ureohydrolase"/>
</dbReference>
<dbReference type="Gene3D" id="3.40.800.10">
    <property type="entry name" value="Ureohydrolase domain"/>
    <property type="match status" value="1"/>
</dbReference>
<evidence type="ECO:0000313" key="5">
    <source>
        <dbReference type="EMBL" id="WXB11973.1"/>
    </source>
</evidence>
<evidence type="ECO:0000313" key="6">
    <source>
        <dbReference type="Proteomes" id="UP001370348"/>
    </source>
</evidence>
<dbReference type="Pfam" id="PF00491">
    <property type="entry name" value="Arginase"/>
    <property type="match status" value="1"/>
</dbReference>
<evidence type="ECO:0000256" key="3">
    <source>
        <dbReference type="ARBA" id="ARBA00023211"/>
    </source>
</evidence>
<sequence>MLHHHYAVLDAPSNLGLRQPAPGIVPGCSKLPGALRDHGIVARLGAEDAGCVTAPRYDLRQWKPGDGVFNAAALAHYTQKLAERIGLLIDRGRCPVVLGGDCSILLGAALALRRRGRYGLGFLDGHSDFRHPGNVPITQIGAAAGEDLALVTGRGQRDLTDLEGRMPYVRDEDVAVLGIRDADECLAELRELGVHVWEAGKVRSNGAPQTAKDALAHLEDRARDGFWIHVDADILDPEVMPAVDSPDPCGLGHNHLAALLSTLAASTRCIGIDIAVLDPDLDPTGALAGELTNTVVRALT</sequence>
<gene>
    <name evidence="5" type="ORF">LZC94_29470</name>
</gene>
<dbReference type="EMBL" id="CP089984">
    <property type="protein sequence ID" value="WXB11973.1"/>
    <property type="molecule type" value="Genomic_DNA"/>
</dbReference>
<dbReference type="PANTHER" id="PTHR43782:SF3">
    <property type="entry name" value="ARGINASE"/>
    <property type="match status" value="1"/>
</dbReference>
<reference evidence="5 6" key="1">
    <citation type="submission" date="2021-12" db="EMBL/GenBank/DDBJ databases">
        <title>Discovery of the Pendulisporaceae a myxobacterial family with distinct sporulation behavior and unique specialized metabolism.</title>
        <authorList>
            <person name="Garcia R."/>
            <person name="Popoff A."/>
            <person name="Bader C.D."/>
            <person name="Loehr J."/>
            <person name="Walesch S."/>
            <person name="Walt C."/>
            <person name="Boldt J."/>
            <person name="Bunk B."/>
            <person name="Haeckl F.J.F.P.J."/>
            <person name="Gunesch A.P."/>
            <person name="Birkelbach J."/>
            <person name="Nuebel U."/>
            <person name="Pietschmann T."/>
            <person name="Bach T."/>
            <person name="Mueller R."/>
        </authorList>
    </citation>
    <scope>NUCLEOTIDE SEQUENCE [LARGE SCALE GENOMIC DNA]</scope>
    <source>
        <strain evidence="5 6">MSr11954</strain>
    </source>
</reference>
<name>A0ABZ2LM25_9BACT</name>
<comment type="similarity">
    <text evidence="4">Belongs to the arginase family.</text>
</comment>
<keyword evidence="2" id="KW-0378">Hydrolase</keyword>
<dbReference type="InterPro" id="IPR023696">
    <property type="entry name" value="Ureohydrolase_dom_sf"/>
</dbReference>
<accession>A0ABZ2LM25</accession>
<dbReference type="Proteomes" id="UP001370348">
    <property type="component" value="Chromosome"/>
</dbReference>
<keyword evidence="1" id="KW-0479">Metal-binding</keyword>
<evidence type="ECO:0000256" key="4">
    <source>
        <dbReference type="PROSITE-ProRule" id="PRU00742"/>
    </source>
</evidence>
<evidence type="ECO:0000256" key="1">
    <source>
        <dbReference type="ARBA" id="ARBA00022723"/>
    </source>
</evidence>
<organism evidence="5 6">
    <name type="scientific">Pendulispora albinea</name>
    <dbReference type="NCBI Taxonomy" id="2741071"/>
    <lineage>
        <taxon>Bacteria</taxon>
        <taxon>Pseudomonadati</taxon>
        <taxon>Myxococcota</taxon>
        <taxon>Myxococcia</taxon>
        <taxon>Myxococcales</taxon>
        <taxon>Sorangiineae</taxon>
        <taxon>Pendulisporaceae</taxon>
        <taxon>Pendulispora</taxon>
    </lineage>
</organism>
<dbReference type="SUPFAM" id="SSF52768">
    <property type="entry name" value="Arginase/deacetylase"/>
    <property type="match status" value="1"/>
</dbReference>
<dbReference type="PANTHER" id="PTHR43782">
    <property type="entry name" value="ARGINASE"/>
    <property type="match status" value="1"/>
</dbReference>
<keyword evidence="6" id="KW-1185">Reference proteome</keyword>
<dbReference type="PROSITE" id="PS51409">
    <property type="entry name" value="ARGINASE_2"/>
    <property type="match status" value="1"/>
</dbReference>
<dbReference type="RefSeq" id="WP_394821590.1">
    <property type="nucleotide sequence ID" value="NZ_CP089984.1"/>
</dbReference>
<dbReference type="CDD" id="cd09999">
    <property type="entry name" value="Arginase-like_1"/>
    <property type="match status" value="1"/>
</dbReference>
<keyword evidence="3" id="KW-0464">Manganese</keyword>
<protein>
    <submittedName>
        <fullName evidence="5">Arginase family protein</fullName>
    </submittedName>
</protein>
<proteinExistence type="inferred from homology"/>
<evidence type="ECO:0000256" key="2">
    <source>
        <dbReference type="ARBA" id="ARBA00022801"/>
    </source>
</evidence>